<sequence length="676" mass="75354">MLPVDQMLHLRIDCPVNNVTMITPPDEDENKLEDTSLSDIYRLTPKPTLVLDHSLRIVQVSNSHVAAFRWSRDELLTTSVYDLPPSIVPSPNVASLSGAISTALSTREVQVIESVQVDGAYYSLSVMPIFRNDALLYVLLEAQRTKREPINLMSEQTYLNETYKILVDTVKEYAIFMLDTRGHIATWNSGAAILKGYSSTEIIGRHFSVFYGRDDREIDKPARELEVCIQEGKVEDEGWRYRKDGTRFWANVMITPIYQNGSHIGFVKVTRDLTERRAAESRLIDAFEESARLKSDFLANMSHELRTPMNGMFLALTMLIRTELNDEQREYASILEDSTSILLQVINDVLDYSKLSSGSFPLNADVLDVPTVINAVVRNCRPTLKPGVKLQTTIEPDFPLNVKGDPLRFRQVLQNLVSNAVKFTENGHVQINATYAVDDKDPNLYVVSTEVVDSGIGVPESAVGTLFTPFTRFADTATKRYQGTGLGLSICKSLAELMDGAVGFHANPDGPGSVFWMTARMARVDLPVAHAKKKLAPAIPVALDHSAALQEVAPYNHILLVEDNKVNQTIMLKLLGSLGFERVDAAWDGAEAVRLVKQKPLSYNVILMDINMPVMDGLTATELIRQMKVDVPIIALTGNALKGDAETYLARGMTDYIAKPLHRQQLVDLLWKWCGP</sequence>
<dbReference type="InterPro" id="IPR035965">
    <property type="entry name" value="PAS-like_dom_sf"/>
</dbReference>
<dbReference type="InterPro" id="IPR036890">
    <property type="entry name" value="HATPase_C_sf"/>
</dbReference>
<dbReference type="CDD" id="cd16922">
    <property type="entry name" value="HATPase_EvgS-ArcB-TorS-like"/>
    <property type="match status" value="1"/>
</dbReference>
<evidence type="ECO:0000313" key="14">
    <source>
        <dbReference type="EMBL" id="KAJ6030883.1"/>
    </source>
</evidence>
<evidence type="ECO:0000256" key="9">
    <source>
        <dbReference type="PROSITE-ProRule" id="PRU00169"/>
    </source>
</evidence>
<accession>A0AAD6N523</accession>
<dbReference type="InterPro" id="IPR003594">
    <property type="entry name" value="HATPase_dom"/>
</dbReference>
<gene>
    <name evidence="14" type="ORF">N7460_011149</name>
</gene>
<reference evidence="14" key="1">
    <citation type="journal article" date="2023" name="IMA Fungus">
        <title>Comparative genomic study of the Penicillium genus elucidates a diverse pangenome and 15 lateral gene transfer events.</title>
        <authorList>
            <person name="Petersen C."/>
            <person name="Sorensen T."/>
            <person name="Nielsen M.R."/>
            <person name="Sondergaard T.E."/>
            <person name="Sorensen J.L."/>
            <person name="Fitzpatrick D.A."/>
            <person name="Frisvad J.C."/>
            <person name="Nielsen K.L."/>
        </authorList>
    </citation>
    <scope>NUCLEOTIDE SEQUENCE</scope>
    <source>
        <strain evidence="14">IBT 15450</strain>
    </source>
</reference>
<feature type="modified residue" description="4-aspartylphosphate" evidence="9">
    <location>
        <position position="609"/>
    </location>
</feature>
<evidence type="ECO:0000256" key="3">
    <source>
        <dbReference type="ARBA" id="ARBA00012438"/>
    </source>
</evidence>
<dbReference type="CDD" id="cd17546">
    <property type="entry name" value="REC_hyHK_CKI1_RcsC-like"/>
    <property type="match status" value="1"/>
</dbReference>
<dbReference type="Pfam" id="PF13426">
    <property type="entry name" value="PAS_9"/>
    <property type="match status" value="1"/>
</dbReference>
<dbReference type="Gene3D" id="1.10.287.130">
    <property type="match status" value="1"/>
</dbReference>
<dbReference type="SMART" id="SM00091">
    <property type="entry name" value="PAS"/>
    <property type="match status" value="2"/>
</dbReference>
<dbReference type="EMBL" id="JAQJZL010000014">
    <property type="protein sequence ID" value="KAJ6030883.1"/>
    <property type="molecule type" value="Genomic_DNA"/>
</dbReference>
<evidence type="ECO:0000259" key="10">
    <source>
        <dbReference type="PROSITE" id="PS50109"/>
    </source>
</evidence>
<dbReference type="SUPFAM" id="SSF52172">
    <property type="entry name" value="CheY-like"/>
    <property type="match status" value="1"/>
</dbReference>
<comment type="caution">
    <text evidence="14">The sequence shown here is derived from an EMBL/GenBank/DDBJ whole genome shotgun (WGS) entry which is preliminary data.</text>
</comment>
<evidence type="ECO:0000256" key="4">
    <source>
        <dbReference type="ARBA" id="ARBA00022490"/>
    </source>
</evidence>
<dbReference type="Pfam" id="PF02518">
    <property type="entry name" value="HATPase_c"/>
    <property type="match status" value="1"/>
</dbReference>
<dbReference type="InterPro" id="IPR005467">
    <property type="entry name" value="His_kinase_dom"/>
</dbReference>
<evidence type="ECO:0000256" key="1">
    <source>
        <dbReference type="ARBA" id="ARBA00000085"/>
    </source>
</evidence>
<dbReference type="AlphaFoldDB" id="A0AAD6N523"/>
<dbReference type="InterPro" id="IPR036097">
    <property type="entry name" value="HisK_dim/P_sf"/>
</dbReference>
<evidence type="ECO:0000256" key="5">
    <source>
        <dbReference type="ARBA" id="ARBA00022553"/>
    </source>
</evidence>
<keyword evidence="4" id="KW-0963">Cytoplasm</keyword>
<keyword evidence="6" id="KW-0808">Transferase</keyword>
<evidence type="ECO:0000259" key="13">
    <source>
        <dbReference type="PROSITE" id="PS50113"/>
    </source>
</evidence>
<evidence type="ECO:0000259" key="12">
    <source>
        <dbReference type="PROSITE" id="PS50112"/>
    </source>
</evidence>
<feature type="domain" description="PAC" evidence="13">
    <location>
        <begin position="234"/>
        <end position="285"/>
    </location>
</feature>
<dbReference type="PROSITE" id="PS50110">
    <property type="entry name" value="RESPONSE_REGULATORY"/>
    <property type="match status" value="1"/>
</dbReference>
<dbReference type="SUPFAM" id="SSF55785">
    <property type="entry name" value="PYP-like sensor domain (PAS domain)"/>
    <property type="match status" value="2"/>
</dbReference>
<dbReference type="Pfam" id="PF00512">
    <property type="entry name" value="HisKA"/>
    <property type="match status" value="1"/>
</dbReference>
<evidence type="ECO:0000256" key="2">
    <source>
        <dbReference type="ARBA" id="ARBA00004496"/>
    </source>
</evidence>
<dbReference type="PANTHER" id="PTHR45339:SF1">
    <property type="entry name" value="HYBRID SIGNAL TRANSDUCTION HISTIDINE KINASE J"/>
    <property type="match status" value="1"/>
</dbReference>
<evidence type="ECO:0000256" key="6">
    <source>
        <dbReference type="ARBA" id="ARBA00022679"/>
    </source>
</evidence>
<dbReference type="InterPro" id="IPR003661">
    <property type="entry name" value="HisK_dim/P_dom"/>
</dbReference>
<dbReference type="NCBIfam" id="TIGR00229">
    <property type="entry name" value="sensory_box"/>
    <property type="match status" value="1"/>
</dbReference>
<dbReference type="PROSITE" id="PS50113">
    <property type="entry name" value="PAC"/>
    <property type="match status" value="1"/>
</dbReference>
<protein>
    <recommendedName>
        <fullName evidence="3">histidine kinase</fullName>
        <ecNumber evidence="3">2.7.13.3</ecNumber>
    </recommendedName>
</protein>
<proteinExistence type="predicted"/>
<organism evidence="14 15">
    <name type="scientific">Penicillium canescens</name>
    <dbReference type="NCBI Taxonomy" id="5083"/>
    <lineage>
        <taxon>Eukaryota</taxon>
        <taxon>Fungi</taxon>
        <taxon>Dikarya</taxon>
        <taxon>Ascomycota</taxon>
        <taxon>Pezizomycotina</taxon>
        <taxon>Eurotiomycetes</taxon>
        <taxon>Eurotiomycetidae</taxon>
        <taxon>Eurotiales</taxon>
        <taxon>Aspergillaceae</taxon>
        <taxon>Penicillium</taxon>
    </lineage>
</organism>
<dbReference type="SUPFAM" id="SSF55874">
    <property type="entry name" value="ATPase domain of HSP90 chaperone/DNA topoisomerase II/histidine kinase"/>
    <property type="match status" value="1"/>
</dbReference>
<reference evidence="14" key="2">
    <citation type="submission" date="2023-01" db="EMBL/GenBank/DDBJ databases">
        <authorList>
            <person name="Petersen C."/>
        </authorList>
    </citation>
    <scope>NUCLEOTIDE SEQUENCE</scope>
    <source>
        <strain evidence="14">IBT 15450</strain>
    </source>
</reference>
<dbReference type="InterPro" id="IPR000700">
    <property type="entry name" value="PAS-assoc_C"/>
</dbReference>
<dbReference type="GO" id="GO:0000155">
    <property type="term" value="F:phosphorelay sensor kinase activity"/>
    <property type="evidence" value="ECO:0007669"/>
    <property type="project" value="InterPro"/>
</dbReference>
<dbReference type="Gene3D" id="3.30.450.20">
    <property type="entry name" value="PAS domain"/>
    <property type="match status" value="2"/>
</dbReference>
<evidence type="ECO:0000259" key="11">
    <source>
        <dbReference type="PROSITE" id="PS50110"/>
    </source>
</evidence>
<name>A0AAD6N523_PENCN</name>
<dbReference type="InterPro" id="IPR011006">
    <property type="entry name" value="CheY-like_superfamily"/>
</dbReference>
<dbReference type="FunFam" id="1.10.287.130:FF:000030">
    <property type="entry name" value="Putative histidine kinase 5"/>
    <property type="match status" value="1"/>
</dbReference>
<dbReference type="SMART" id="SM00387">
    <property type="entry name" value="HATPase_c"/>
    <property type="match status" value="1"/>
</dbReference>
<dbReference type="SMART" id="SM00388">
    <property type="entry name" value="HisKA"/>
    <property type="match status" value="1"/>
</dbReference>
<dbReference type="CDD" id="cd00082">
    <property type="entry name" value="HisKA"/>
    <property type="match status" value="1"/>
</dbReference>
<dbReference type="InterPro" id="IPR004358">
    <property type="entry name" value="Sig_transdc_His_kin-like_C"/>
</dbReference>
<feature type="domain" description="Histidine kinase" evidence="10">
    <location>
        <begin position="300"/>
        <end position="523"/>
    </location>
</feature>
<evidence type="ECO:0000256" key="7">
    <source>
        <dbReference type="ARBA" id="ARBA00022777"/>
    </source>
</evidence>
<keyword evidence="15" id="KW-1185">Reference proteome</keyword>
<feature type="domain" description="PAS" evidence="12">
    <location>
        <begin position="175"/>
        <end position="232"/>
    </location>
</feature>
<dbReference type="PROSITE" id="PS50109">
    <property type="entry name" value="HIS_KIN"/>
    <property type="match status" value="1"/>
</dbReference>
<dbReference type="PRINTS" id="PR00344">
    <property type="entry name" value="BCTRLSENSOR"/>
</dbReference>
<keyword evidence="5 9" id="KW-0597">Phosphoprotein</keyword>
<feature type="domain" description="Response regulatory" evidence="11">
    <location>
        <begin position="557"/>
        <end position="674"/>
    </location>
</feature>
<keyword evidence="7" id="KW-0418">Kinase</keyword>
<dbReference type="GO" id="GO:0005737">
    <property type="term" value="C:cytoplasm"/>
    <property type="evidence" value="ECO:0007669"/>
    <property type="project" value="UniProtKB-SubCell"/>
</dbReference>
<keyword evidence="8" id="KW-0902">Two-component regulatory system</keyword>
<dbReference type="EC" id="2.7.13.3" evidence="3"/>
<evidence type="ECO:0000256" key="8">
    <source>
        <dbReference type="ARBA" id="ARBA00023012"/>
    </source>
</evidence>
<dbReference type="SUPFAM" id="SSF47384">
    <property type="entry name" value="Homodimeric domain of signal transducing histidine kinase"/>
    <property type="match status" value="1"/>
</dbReference>
<dbReference type="Gene3D" id="3.40.50.2300">
    <property type="match status" value="1"/>
</dbReference>
<dbReference type="PROSITE" id="PS50112">
    <property type="entry name" value="PAS"/>
    <property type="match status" value="1"/>
</dbReference>
<comment type="catalytic activity">
    <reaction evidence="1">
        <text>ATP + protein L-histidine = ADP + protein N-phospho-L-histidine.</text>
        <dbReference type="EC" id="2.7.13.3"/>
    </reaction>
</comment>
<dbReference type="InterPro" id="IPR001789">
    <property type="entry name" value="Sig_transdc_resp-reg_receiver"/>
</dbReference>
<dbReference type="FunFam" id="3.30.450.20:FF:000136">
    <property type="entry name" value="Sensor histidine kinase/response regulator Fos-1"/>
    <property type="match status" value="1"/>
</dbReference>
<dbReference type="PANTHER" id="PTHR45339">
    <property type="entry name" value="HYBRID SIGNAL TRANSDUCTION HISTIDINE KINASE J"/>
    <property type="match status" value="1"/>
</dbReference>
<comment type="subcellular location">
    <subcellularLocation>
        <location evidence="2">Cytoplasm</location>
    </subcellularLocation>
</comment>
<dbReference type="Proteomes" id="UP001219568">
    <property type="component" value="Unassembled WGS sequence"/>
</dbReference>
<dbReference type="CDD" id="cd00130">
    <property type="entry name" value="PAS"/>
    <property type="match status" value="1"/>
</dbReference>
<dbReference type="InterPro" id="IPR000014">
    <property type="entry name" value="PAS"/>
</dbReference>
<evidence type="ECO:0000313" key="15">
    <source>
        <dbReference type="Proteomes" id="UP001219568"/>
    </source>
</evidence>
<dbReference type="Gene3D" id="3.30.565.10">
    <property type="entry name" value="Histidine kinase-like ATPase, C-terminal domain"/>
    <property type="match status" value="1"/>
</dbReference>
<dbReference type="Pfam" id="PF00072">
    <property type="entry name" value="Response_reg"/>
    <property type="match status" value="1"/>
</dbReference>
<dbReference type="SMART" id="SM00448">
    <property type="entry name" value="REC"/>
    <property type="match status" value="1"/>
</dbReference>